<dbReference type="EMBL" id="JBHSKD010000015">
    <property type="protein sequence ID" value="MFC5177639.1"/>
    <property type="molecule type" value="Genomic_DNA"/>
</dbReference>
<protein>
    <submittedName>
        <fullName evidence="2">Uncharacterized protein</fullName>
    </submittedName>
</protein>
<gene>
    <name evidence="2" type="ORF">ACFPGP_13230</name>
</gene>
<accession>A0ABW0BJY3</accession>
<keyword evidence="3" id="KW-1185">Reference proteome</keyword>
<dbReference type="SUPFAM" id="SSF63825">
    <property type="entry name" value="YWTD domain"/>
    <property type="match status" value="1"/>
</dbReference>
<dbReference type="InterPro" id="IPR011044">
    <property type="entry name" value="Quino_amine_DH_bsu"/>
</dbReference>
<sequence>MLAGRRASGVAMGAALALVGLGAVAVPATGVNANYGHAIVSQMPKKGTPHVMDGAVQAITQVGNTIIVGGTFTSVSPADTFTDTSDDLVRNRLFAFDATTGVIDPSFNPNMGGEVRSLDTDGTYVYAAGAFGSVGGKTAYKRIVKLDLTGAPVTGFKVKPSAVTNEVVVRGSRVYIGGGFKRISSRSTPYDVGHLAILDKDTGTPDTAAMNLTFAGVYNPGATNPGTTNVKRFDVTADGTRLAVIGNFATINGLARNQVAVLDTSGPTTTLTSFATNRFDRAHSVCSQSFDTFLRDLDFSPDGKFFVVSTTGSFGGGANANSLCDTTSRWETDQTSNDPTWIDYTGGDTSYGVAVTGDVVYIGGHFRWQNNPFQGDQAGPGAVARQGIAALDVVNGLPVSWNPGRDRGVGAQALLATPEGLWVGSDTTIFNSQRRGRIAFLPLAGGTTVPTVPPAHLPNTLFGMQTSTPGKLVSRPVSSSGAPTGPVSVVDDTVDWSSVRGAFLLNGTLYYGRSDNSLYKRSFNAATGVLGTQSAVNLYDDPDSGARIPFAISTMTGMFYEPTLHRIYYTVAGDARLFYRYFTPESEVVGALTFTADAGGVNFASAQGLTLADGKLIYGSSDGALRSVSFSGGRVTGSPTTLSSDGTSKYRGMFLPNG</sequence>
<dbReference type="Proteomes" id="UP001596087">
    <property type="component" value="Unassembled WGS sequence"/>
</dbReference>
<dbReference type="RefSeq" id="WP_378590826.1">
    <property type="nucleotide sequence ID" value="NZ_JBHSKD010000015.1"/>
</dbReference>
<reference evidence="3" key="1">
    <citation type="journal article" date="2019" name="Int. J. Syst. Evol. Microbiol.">
        <title>The Global Catalogue of Microorganisms (GCM) 10K type strain sequencing project: providing services to taxonomists for standard genome sequencing and annotation.</title>
        <authorList>
            <consortium name="The Broad Institute Genomics Platform"/>
            <consortium name="The Broad Institute Genome Sequencing Center for Infectious Disease"/>
            <person name="Wu L."/>
            <person name="Ma J."/>
        </authorList>
    </citation>
    <scope>NUCLEOTIDE SEQUENCE [LARGE SCALE GENOMIC DNA]</scope>
    <source>
        <strain evidence="3">DFY41</strain>
    </source>
</reference>
<evidence type="ECO:0000313" key="3">
    <source>
        <dbReference type="Proteomes" id="UP001596087"/>
    </source>
</evidence>
<dbReference type="SUPFAM" id="SSF50969">
    <property type="entry name" value="YVTN repeat-like/Quinoprotein amine dehydrogenase"/>
    <property type="match status" value="1"/>
</dbReference>
<proteinExistence type="predicted"/>
<feature type="chain" id="PRO_5045574275" evidence="1">
    <location>
        <begin position="26"/>
        <end position="658"/>
    </location>
</feature>
<feature type="signal peptide" evidence="1">
    <location>
        <begin position="1"/>
        <end position="25"/>
    </location>
</feature>
<name>A0ABW0BJY3_9ACTN</name>
<evidence type="ECO:0000256" key="1">
    <source>
        <dbReference type="SAM" id="SignalP"/>
    </source>
</evidence>
<evidence type="ECO:0000313" key="2">
    <source>
        <dbReference type="EMBL" id="MFC5177639.1"/>
    </source>
</evidence>
<keyword evidence="1" id="KW-0732">Signal</keyword>
<comment type="caution">
    <text evidence="2">The sequence shown here is derived from an EMBL/GenBank/DDBJ whole genome shotgun (WGS) entry which is preliminary data.</text>
</comment>
<organism evidence="2 3">
    <name type="scientific">Nocardioides taihuensis</name>
    <dbReference type="NCBI Taxonomy" id="1835606"/>
    <lineage>
        <taxon>Bacteria</taxon>
        <taxon>Bacillati</taxon>
        <taxon>Actinomycetota</taxon>
        <taxon>Actinomycetes</taxon>
        <taxon>Propionibacteriales</taxon>
        <taxon>Nocardioidaceae</taxon>
        <taxon>Nocardioides</taxon>
    </lineage>
</organism>